<reference evidence="2 3" key="1">
    <citation type="submission" date="2016-04" db="EMBL/GenBank/DDBJ databases">
        <authorList>
            <person name="Evans L.H."/>
            <person name="Alamgir A."/>
            <person name="Owens N."/>
            <person name="Weber N.D."/>
            <person name="Virtaneva K."/>
            <person name="Barbian K."/>
            <person name="Babar A."/>
            <person name="Rosenke K."/>
        </authorList>
    </citation>
    <scope>NUCLEOTIDE SEQUENCE [LARGE SCALE GENOMIC DNA]</scope>
    <source>
        <strain evidence="2 3">IFM 0406</strain>
    </source>
</reference>
<proteinExistence type="predicted"/>
<accession>A0A164PWH6</accession>
<name>A0A164PWH6_9NOCA</name>
<keyword evidence="1" id="KW-0472">Membrane</keyword>
<dbReference type="EMBL" id="LWGR01000001">
    <property type="protein sequence ID" value="KZM76168.1"/>
    <property type="molecule type" value="Genomic_DNA"/>
</dbReference>
<protein>
    <submittedName>
        <fullName evidence="2">Uncharacterized protein</fullName>
    </submittedName>
</protein>
<organism evidence="2 3">
    <name type="scientific">Nocardia terpenica</name>
    <dbReference type="NCBI Taxonomy" id="455432"/>
    <lineage>
        <taxon>Bacteria</taxon>
        <taxon>Bacillati</taxon>
        <taxon>Actinomycetota</taxon>
        <taxon>Actinomycetes</taxon>
        <taxon>Mycobacteriales</taxon>
        <taxon>Nocardiaceae</taxon>
        <taxon>Nocardia</taxon>
    </lineage>
</organism>
<evidence type="ECO:0000313" key="3">
    <source>
        <dbReference type="Proteomes" id="UP000076512"/>
    </source>
</evidence>
<dbReference type="Proteomes" id="UP000076512">
    <property type="component" value="Unassembled WGS sequence"/>
</dbReference>
<keyword evidence="1" id="KW-0812">Transmembrane</keyword>
<gene>
    <name evidence="2" type="ORF">AWN90_00100</name>
</gene>
<keyword evidence="1" id="KW-1133">Transmembrane helix</keyword>
<feature type="transmembrane region" description="Helical" evidence="1">
    <location>
        <begin position="6"/>
        <end position="27"/>
    </location>
</feature>
<comment type="caution">
    <text evidence="2">The sequence shown here is derived from an EMBL/GenBank/DDBJ whole genome shotgun (WGS) entry which is preliminary data.</text>
</comment>
<dbReference type="AlphaFoldDB" id="A0A164PWH6"/>
<keyword evidence="3" id="KW-1185">Reference proteome</keyword>
<sequence>MQLYALADWSVVVVSFAAVSALVGVVLGRLFTLTHRVDSLEGWFGEVRWELLAREQADDMQMMRERMQDIEDALSRFEDPVRFGGGVDVHR</sequence>
<evidence type="ECO:0000313" key="2">
    <source>
        <dbReference type="EMBL" id="KZM76168.1"/>
    </source>
</evidence>
<evidence type="ECO:0000256" key="1">
    <source>
        <dbReference type="SAM" id="Phobius"/>
    </source>
</evidence>
<dbReference type="STRING" id="455432.AWN90_00100"/>